<dbReference type="OrthoDB" id="5150213at2"/>
<organism evidence="1 2">
    <name type="scientific">Cellulosimicrobium cellulans</name>
    <name type="common">Arthrobacter luteus</name>
    <dbReference type="NCBI Taxonomy" id="1710"/>
    <lineage>
        <taxon>Bacteria</taxon>
        <taxon>Bacillati</taxon>
        <taxon>Actinomycetota</taxon>
        <taxon>Actinomycetes</taxon>
        <taxon>Micrococcales</taxon>
        <taxon>Promicromonosporaceae</taxon>
        <taxon>Cellulosimicrobium</taxon>
    </lineage>
</organism>
<evidence type="ECO:0000313" key="1">
    <source>
        <dbReference type="EMBL" id="ARU50178.1"/>
    </source>
</evidence>
<dbReference type="EMBL" id="CP021383">
    <property type="protein sequence ID" value="ARU50178.1"/>
    <property type="molecule type" value="Genomic_DNA"/>
</dbReference>
<gene>
    <name evidence="1" type="ORF">CBR64_00230</name>
</gene>
<dbReference type="Proteomes" id="UP000196228">
    <property type="component" value="Chromosome"/>
</dbReference>
<name>A0A1Y0HPY6_CELCE</name>
<sequence length="226" mass="23310">MQRAGEPSWRLSATDGHDLDLLLWFRDALGLVAPGDDVPPRAVPRPPDRSGLLADDERAAAAGRWAVWWRAAVAFAGEGHLVEAPAGAGPFLAWVRERGVVHEAIGAPPGFAALGDVPALRAAVAALFPDARRDLSGREAAPAGALPRRVTPDDHRELAVLAADVARAHGVGAGAVRGAVLVVAVAGSWWRLVGPGVVVCSPDYGDDAAFAAEVVRAAFASGVARA</sequence>
<protein>
    <submittedName>
        <fullName evidence="1">Uncharacterized protein</fullName>
    </submittedName>
</protein>
<dbReference type="KEGG" id="cceu:CBR64_00230"/>
<accession>A0A1Y0HPY6</accession>
<dbReference type="RefSeq" id="WP_087469264.1">
    <property type="nucleotide sequence ID" value="NZ_CP021383.1"/>
</dbReference>
<proteinExistence type="predicted"/>
<dbReference type="AlphaFoldDB" id="A0A1Y0HPY6"/>
<evidence type="ECO:0000313" key="2">
    <source>
        <dbReference type="Proteomes" id="UP000196228"/>
    </source>
</evidence>
<reference evidence="1 2" key="1">
    <citation type="submission" date="2017-05" db="EMBL/GenBank/DDBJ databases">
        <authorList>
            <person name="Song R."/>
            <person name="Chenine A.L."/>
            <person name="Ruprecht R.M."/>
        </authorList>
    </citation>
    <scope>NUCLEOTIDE SEQUENCE [LARGE SCALE GENOMIC DNA]</scope>
    <source>
        <strain evidence="1 2">PSBB019</strain>
    </source>
</reference>